<evidence type="ECO:0000256" key="8">
    <source>
        <dbReference type="ARBA" id="ARBA00023306"/>
    </source>
</evidence>
<evidence type="ECO:0000256" key="4">
    <source>
        <dbReference type="ARBA" id="ARBA00022829"/>
    </source>
</evidence>
<keyword evidence="2 9" id="KW-0963">Cytoplasm</keyword>
<dbReference type="HAMAP" id="MF_01808">
    <property type="entry name" value="Recomb_XerC_XerD"/>
    <property type="match status" value="1"/>
</dbReference>
<dbReference type="SUPFAM" id="SSF47823">
    <property type="entry name" value="lambda integrase-like, N-terminal domain"/>
    <property type="match status" value="1"/>
</dbReference>
<dbReference type="PANTHER" id="PTHR30349">
    <property type="entry name" value="PHAGE INTEGRASE-RELATED"/>
    <property type="match status" value="1"/>
</dbReference>
<name>A0A7Z0J9U5_9ACTN</name>
<comment type="subcellular location">
    <subcellularLocation>
        <location evidence="1 9">Cytoplasm</location>
    </subcellularLocation>
</comment>
<keyword evidence="4 9" id="KW-0159">Chromosome partition</keyword>
<feature type="active site" description="O-(3'-phospho-DNA)-tyrosine intermediate" evidence="9">
    <location>
        <position position="310"/>
    </location>
</feature>
<feature type="active site" evidence="9">
    <location>
        <position position="182"/>
    </location>
</feature>
<feature type="domain" description="Tyr recombinase" evidence="11">
    <location>
        <begin position="142"/>
        <end position="323"/>
    </location>
</feature>
<gene>
    <name evidence="9" type="primary">xerC</name>
    <name evidence="13" type="ORF">HNR10_001963</name>
</gene>
<dbReference type="Gene3D" id="1.10.443.10">
    <property type="entry name" value="Intergrase catalytic core"/>
    <property type="match status" value="1"/>
</dbReference>
<comment type="subunit">
    <text evidence="9">Forms a cyclic heterotetrameric complex composed of two molecules of XerC and two molecules of XerD.</text>
</comment>
<dbReference type="PROSITE" id="PS51898">
    <property type="entry name" value="TYR_RECOMBINASE"/>
    <property type="match status" value="1"/>
</dbReference>
<comment type="similarity">
    <text evidence="9">Belongs to the 'phage' integrase family. XerC subfamily.</text>
</comment>
<dbReference type="PANTHER" id="PTHR30349:SF77">
    <property type="entry name" value="TYROSINE RECOMBINASE XERC"/>
    <property type="match status" value="1"/>
</dbReference>
<accession>A0A7Z0J9U5</accession>
<evidence type="ECO:0000256" key="6">
    <source>
        <dbReference type="ARBA" id="ARBA00023125"/>
    </source>
</evidence>
<dbReference type="InterPro" id="IPR013762">
    <property type="entry name" value="Integrase-like_cat_sf"/>
</dbReference>
<sequence>MLDRTVLDRFGAHLSGELGRSPHTVRGYLADLRSLQRFLAEGGPAPGTPVDGHAGPGEDGEAAGDPGSKTSEGPKPRGYGFEDLDVLLVRGWLARSRDEGISRASLSRRVAAVRALTRFLHREGVLESDPGPRLVAPTQQRGLPTVLDERQAASALSQGSDETPVDLRRRAVVELLYATGVRVAELCALDLDDVDRARDTVRVLGKGAKERTVPVGAPALDALDAWLAGGRPELATPASGGALLLGARGGRLGVRQAREDVHVHLRAAGVDSAPHGLRHSAATHLLNGGADLRSVQEFLGHASPRSTQIYTHVSVERLRDTYRQAHPRA</sequence>
<dbReference type="EMBL" id="JACCFS010000001">
    <property type="protein sequence ID" value="NYJ34082.1"/>
    <property type="molecule type" value="Genomic_DNA"/>
</dbReference>
<keyword evidence="5 9" id="KW-0229">DNA integration</keyword>
<dbReference type="GO" id="GO:0003677">
    <property type="term" value="F:DNA binding"/>
    <property type="evidence" value="ECO:0007669"/>
    <property type="project" value="UniProtKB-UniRule"/>
</dbReference>
<comment type="function">
    <text evidence="9">Site-specific tyrosine recombinase, which acts by catalyzing the cutting and rejoining of the recombining DNA molecules. The XerC-XerD complex is essential to convert dimers of the bacterial chromosome into monomers to permit their segregation at cell division. It also contributes to the segregational stability of plasmids.</text>
</comment>
<dbReference type="GO" id="GO:0005737">
    <property type="term" value="C:cytoplasm"/>
    <property type="evidence" value="ECO:0007669"/>
    <property type="project" value="UniProtKB-SubCell"/>
</dbReference>
<keyword evidence="7 9" id="KW-0233">DNA recombination</keyword>
<dbReference type="PROSITE" id="PS00482">
    <property type="entry name" value="DIHYDROOROTASE_1"/>
    <property type="match status" value="1"/>
</dbReference>
<dbReference type="PROSITE" id="PS51900">
    <property type="entry name" value="CB"/>
    <property type="match status" value="1"/>
</dbReference>
<dbReference type="SUPFAM" id="SSF56349">
    <property type="entry name" value="DNA breaking-rejoining enzymes"/>
    <property type="match status" value="1"/>
</dbReference>
<feature type="active site" evidence="9">
    <location>
        <position position="301"/>
    </location>
</feature>
<feature type="active site" evidence="9">
    <location>
        <position position="278"/>
    </location>
</feature>
<proteinExistence type="inferred from homology"/>
<dbReference type="Proteomes" id="UP000572051">
    <property type="component" value="Unassembled WGS sequence"/>
</dbReference>
<dbReference type="InterPro" id="IPR004107">
    <property type="entry name" value="Integrase_SAM-like_N"/>
</dbReference>
<organism evidence="13 14">
    <name type="scientific">Nocardiopsis aegyptia</name>
    <dbReference type="NCBI Taxonomy" id="220378"/>
    <lineage>
        <taxon>Bacteria</taxon>
        <taxon>Bacillati</taxon>
        <taxon>Actinomycetota</taxon>
        <taxon>Actinomycetes</taxon>
        <taxon>Streptosporangiales</taxon>
        <taxon>Nocardiopsidaceae</taxon>
        <taxon>Nocardiopsis</taxon>
    </lineage>
</organism>
<evidence type="ECO:0000259" key="11">
    <source>
        <dbReference type="PROSITE" id="PS51898"/>
    </source>
</evidence>
<evidence type="ECO:0000256" key="10">
    <source>
        <dbReference type="SAM" id="MobiDB-lite"/>
    </source>
</evidence>
<dbReference type="GO" id="GO:0006313">
    <property type="term" value="P:DNA transposition"/>
    <property type="evidence" value="ECO:0007669"/>
    <property type="project" value="UniProtKB-UniRule"/>
</dbReference>
<feature type="active site" evidence="9">
    <location>
        <position position="206"/>
    </location>
</feature>
<evidence type="ECO:0000256" key="1">
    <source>
        <dbReference type="ARBA" id="ARBA00004496"/>
    </source>
</evidence>
<reference evidence="13 14" key="1">
    <citation type="submission" date="2020-07" db="EMBL/GenBank/DDBJ databases">
        <title>Sequencing the genomes of 1000 actinobacteria strains.</title>
        <authorList>
            <person name="Klenk H.-P."/>
        </authorList>
    </citation>
    <scope>NUCLEOTIDE SEQUENCE [LARGE SCALE GENOMIC DNA]</scope>
    <source>
        <strain evidence="13 14">DSM 44442</strain>
    </source>
</reference>
<dbReference type="Pfam" id="PF00589">
    <property type="entry name" value="Phage_integrase"/>
    <property type="match status" value="1"/>
</dbReference>
<evidence type="ECO:0000256" key="7">
    <source>
        <dbReference type="ARBA" id="ARBA00023172"/>
    </source>
</evidence>
<evidence type="ECO:0000256" key="5">
    <source>
        <dbReference type="ARBA" id="ARBA00022908"/>
    </source>
</evidence>
<dbReference type="Gene3D" id="1.10.150.130">
    <property type="match status" value="1"/>
</dbReference>
<evidence type="ECO:0000313" key="13">
    <source>
        <dbReference type="EMBL" id="NYJ34082.1"/>
    </source>
</evidence>
<dbReference type="InterPro" id="IPR011010">
    <property type="entry name" value="DNA_brk_join_enz"/>
</dbReference>
<feature type="active site" evidence="9">
    <location>
        <position position="275"/>
    </location>
</feature>
<keyword evidence="6 9" id="KW-0238">DNA-binding</keyword>
<evidence type="ECO:0000256" key="9">
    <source>
        <dbReference type="HAMAP-Rule" id="MF_01808"/>
    </source>
</evidence>
<keyword evidence="3 9" id="KW-0132">Cell division</keyword>
<dbReference type="GO" id="GO:0051301">
    <property type="term" value="P:cell division"/>
    <property type="evidence" value="ECO:0007669"/>
    <property type="project" value="UniProtKB-KW"/>
</dbReference>
<feature type="region of interest" description="Disordered" evidence="10">
    <location>
        <begin position="40"/>
        <end position="78"/>
    </location>
</feature>
<dbReference type="AlphaFoldDB" id="A0A7Z0J9U5"/>
<comment type="caution">
    <text evidence="13">The sequence shown here is derived from an EMBL/GenBank/DDBJ whole genome shotgun (WGS) entry which is preliminary data.</text>
</comment>
<dbReference type="InterPro" id="IPR002104">
    <property type="entry name" value="Integrase_catalytic"/>
</dbReference>
<evidence type="ECO:0000256" key="3">
    <source>
        <dbReference type="ARBA" id="ARBA00022618"/>
    </source>
</evidence>
<dbReference type="GO" id="GO:0007059">
    <property type="term" value="P:chromosome segregation"/>
    <property type="evidence" value="ECO:0007669"/>
    <property type="project" value="UniProtKB-UniRule"/>
</dbReference>
<feature type="domain" description="Core-binding (CB)" evidence="12">
    <location>
        <begin position="1"/>
        <end position="121"/>
    </location>
</feature>
<dbReference type="CDD" id="cd00798">
    <property type="entry name" value="INT_XerDC_C"/>
    <property type="match status" value="1"/>
</dbReference>
<dbReference type="InterPro" id="IPR010998">
    <property type="entry name" value="Integrase_recombinase_N"/>
</dbReference>
<protein>
    <recommendedName>
        <fullName evidence="9">Tyrosine recombinase XerC</fullName>
    </recommendedName>
</protein>
<dbReference type="GO" id="GO:0016812">
    <property type="term" value="F:hydrolase activity, acting on carbon-nitrogen (but not peptide) bonds, in cyclic amides"/>
    <property type="evidence" value="ECO:0007669"/>
    <property type="project" value="InterPro"/>
</dbReference>
<dbReference type="Pfam" id="PF02899">
    <property type="entry name" value="Phage_int_SAM_1"/>
    <property type="match status" value="2"/>
</dbReference>
<dbReference type="GO" id="GO:0009037">
    <property type="term" value="F:tyrosine-based site-specific recombinase activity"/>
    <property type="evidence" value="ECO:0007669"/>
    <property type="project" value="UniProtKB-UniRule"/>
</dbReference>
<keyword evidence="8 9" id="KW-0131">Cell cycle</keyword>
<dbReference type="InterPro" id="IPR050090">
    <property type="entry name" value="Tyrosine_recombinase_XerCD"/>
</dbReference>
<dbReference type="InterPro" id="IPR023009">
    <property type="entry name" value="Tyrosine_recombinase_XerC/XerD"/>
</dbReference>
<evidence type="ECO:0000313" key="14">
    <source>
        <dbReference type="Proteomes" id="UP000572051"/>
    </source>
</evidence>
<evidence type="ECO:0000259" key="12">
    <source>
        <dbReference type="PROSITE" id="PS51900"/>
    </source>
</evidence>
<dbReference type="InterPro" id="IPR002195">
    <property type="entry name" value="Dihydroorotase_CS"/>
</dbReference>
<evidence type="ECO:0000256" key="2">
    <source>
        <dbReference type="ARBA" id="ARBA00022490"/>
    </source>
</evidence>
<dbReference type="InterPro" id="IPR044068">
    <property type="entry name" value="CB"/>
</dbReference>
<keyword evidence="14" id="KW-1185">Reference proteome</keyword>